<organism evidence="1 2">
    <name type="scientific">Tetranychus urticae</name>
    <name type="common">Two-spotted spider mite</name>
    <dbReference type="NCBI Taxonomy" id="32264"/>
    <lineage>
        <taxon>Eukaryota</taxon>
        <taxon>Metazoa</taxon>
        <taxon>Ecdysozoa</taxon>
        <taxon>Arthropoda</taxon>
        <taxon>Chelicerata</taxon>
        <taxon>Arachnida</taxon>
        <taxon>Acari</taxon>
        <taxon>Acariformes</taxon>
        <taxon>Trombidiformes</taxon>
        <taxon>Prostigmata</taxon>
        <taxon>Eleutherengona</taxon>
        <taxon>Raphignathae</taxon>
        <taxon>Tetranychoidea</taxon>
        <taxon>Tetranychidae</taxon>
        <taxon>Tetranychus</taxon>
    </lineage>
</organism>
<sequence length="22" mass="2660">MCTPEFRVPTVNDIMHYLYDSQ</sequence>
<dbReference type="HOGENOM" id="CLU_3425245_0_0_1"/>
<reference evidence="2" key="1">
    <citation type="submission" date="2011-08" db="EMBL/GenBank/DDBJ databases">
        <authorList>
            <person name="Rombauts S."/>
        </authorList>
    </citation>
    <scope>NUCLEOTIDE SEQUENCE</scope>
    <source>
        <strain evidence="2">London</strain>
    </source>
</reference>
<proteinExistence type="predicted"/>
<dbReference type="EnsemblMetazoa" id="tetur06g01180.1">
    <property type="protein sequence ID" value="tetur06g01180.1"/>
    <property type="gene ID" value="tetur06g01180"/>
</dbReference>
<protein>
    <submittedName>
        <fullName evidence="1">Uncharacterized protein</fullName>
    </submittedName>
</protein>
<evidence type="ECO:0000313" key="1">
    <source>
        <dbReference type="EnsemblMetazoa" id="tetur06g01180.1"/>
    </source>
</evidence>
<dbReference type="Proteomes" id="UP000015104">
    <property type="component" value="Unassembled WGS sequence"/>
</dbReference>
<reference evidence="1" key="2">
    <citation type="submission" date="2015-06" db="UniProtKB">
        <authorList>
            <consortium name="EnsemblMetazoa"/>
        </authorList>
    </citation>
    <scope>IDENTIFICATION</scope>
</reference>
<keyword evidence="2" id="KW-1185">Reference proteome</keyword>
<dbReference type="AlphaFoldDB" id="T1K6P0"/>
<dbReference type="EMBL" id="CAEY01001794">
    <property type="status" value="NOT_ANNOTATED_CDS"/>
    <property type="molecule type" value="Genomic_DNA"/>
</dbReference>
<accession>T1K6P0</accession>
<name>T1K6P0_TETUR</name>
<evidence type="ECO:0000313" key="2">
    <source>
        <dbReference type="Proteomes" id="UP000015104"/>
    </source>
</evidence>